<dbReference type="KEGG" id="alm:AO498_05045"/>
<dbReference type="SUPFAM" id="SSF160104">
    <property type="entry name" value="Acetoacetate decarboxylase-like"/>
    <property type="match status" value="1"/>
</dbReference>
<sequence>MNEKQVLTLKSSKFVLKVPPPWELKGEGILVLFRFSKDWIQEKSGLSEEMKAKFRGGFGYVMFVNYEESPVGPYREVLFIPGRFRKKRHQVISRIVVDSETSTRNGQENWGIPKETLPITWVKEKNRDLIQVQHSGKTVFSAEVSHGGISFPLSTALMPISLCQSWKGVKYYTKPTGYGWAKFAKLKQVELDPNLFPDIRGVQPLMAVRVSPFTMNFPEPYFKDELP</sequence>
<dbReference type="Proteomes" id="UP000073816">
    <property type="component" value="Chromosome"/>
</dbReference>
<dbReference type="PANTHER" id="PTHR40518">
    <property type="entry name" value="ACETOACETATE DECARBOXYLASE"/>
    <property type="match status" value="1"/>
</dbReference>
<proteinExistence type="predicted"/>
<evidence type="ECO:0000313" key="1">
    <source>
        <dbReference type="EMBL" id="AMQ55765.1"/>
    </source>
</evidence>
<reference evidence="1 2" key="2">
    <citation type="journal article" date="2016" name="Genome Announc.">
        <title>Complete Genome Sequence of Algoriphagus sp. Strain M8-2, Isolated from a Brackish Lake.</title>
        <authorList>
            <person name="Muraguchi Y."/>
            <person name="Kushimoto K."/>
            <person name="Ohtsubo Y."/>
            <person name="Suzuki T."/>
            <person name="Dohra H."/>
            <person name="Kimbara K."/>
            <person name="Shintani M."/>
        </authorList>
    </citation>
    <scope>NUCLEOTIDE SEQUENCE [LARGE SCALE GENOMIC DNA]</scope>
    <source>
        <strain evidence="1 2">M8-2</strain>
    </source>
</reference>
<accession>A0A142EKW0</accession>
<dbReference type="PATRIC" id="fig|1727163.4.peg.1050"/>
<dbReference type="InterPro" id="IPR023375">
    <property type="entry name" value="ADC_dom_sf"/>
</dbReference>
<dbReference type="InterPro" id="IPR010451">
    <property type="entry name" value="Acetoacetate_decarboxylase"/>
</dbReference>
<reference evidence="2" key="1">
    <citation type="submission" date="2015-09" db="EMBL/GenBank/DDBJ databases">
        <title>Complete sequence of Algoriphagus sp. M8-2.</title>
        <authorList>
            <person name="Shintani M."/>
        </authorList>
    </citation>
    <scope>NUCLEOTIDE SEQUENCE [LARGE SCALE GENOMIC DNA]</scope>
    <source>
        <strain evidence="2">M8-2</strain>
    </source>
</reference>
<dbReference type="Pfam" id="PF06314">
    <property type="entry name" value="ADC"/>
    <property type="match status" value="1"/>
</dbReference>
<dbReference type="EMBL" id="CP012836">
    <property type="protein sequence ID" value="AMQ55765.1"/>
    <property type="molecule type" value="Genomic_DNA"/>
</dbReference>
<name>A0A142EKW0_9BACT</name>
<dbReference type="GO" id="GO:0016829">
    <property type="term" value="F:lyase activity"/>
    <property type="evidence" value="ECO:0007669"/>
    <property type="project" value="InterPro"/>
</dbReference>
<dbReference type="STRING" id="1727163.AO498_05045"/>
<dbReference type="PANTHER" id="PTHR40518:SF1">
    <property type="entry name" value="ACETOACETATE DECARBOXYLASE"/>
    <property type="match status" value="1"/>
</dbReference>
<keyword evidence="2" id="KW-1185">Reference proteome</keyword>
<organism evidence="1 2">
    <name type="scientific">Algoriphagus sanaruensis</name>
    <dbReference type="NCBI Taxonomy" id="1727163"/>
    <lineage>
        <taxon>Bacteria</taxon>
        <taxon>Pseudomonadati</taxon>
        <taxon>Bacteroidota</taxon>
        <taxon>Cytophagia</taxon>
        <taxon>Cytophagales</taxon>
        <taxon>Cyclobacteriaceae</taxon>
        <taxon>Algoriphagus</taxon>
    </lineage>
</organism>
<dbReference type="Gene3D" id="2.40.400.10">
    <property type="entry name" value="Acetoacetate decarboxylase-like"/>
    <property type="match status" value="1"/>
</dbReference>
<evidence type="ECO:0000313" key="2">
    <source>
        <dbReference type="Proteomes" id="UP000073816"/>
    </source>
</evidence>
<gene>
    <name evidence="1" type="ORF">AO498_05045</name>
</gene>
<evidence type="ECO:0008006" key="3">
    <source>
        <dbReference type="Google" id="ProtNLM"/>
    </source>
</evidence>
<dbReference type="OrthoDB" id="323772at2"/>
<protein>
    <recommendedName>
        <fullName evidence="3">Acetoacetate decarboxylase</fullName>
    </recommendedName>
</protein>
<dbReference type="AlphaFoldDB" id="A0A142EKW0"/>
<dbReference type="RefSeq" id="WP_067544421.1">
    <property type="nucleotide sequence ID" value="NZ_CP012836.1"/>
</dbReference>